<dbReference type="SUPFAM" id="SSF57196">
    <property type="entry name" value="EGF/Laminin"/>
    <property type="match status" value="1"/>
</dbReference>
<dbReference type="SMART" id="SM00404">
    <property type="entry name" value="PTPc_motif"/>
    <property type="match status" value="1"/>
</dbReference>
<dbReference type="AlphaFoldDB" id="T1ETQ5"/>
<dbReference type="Proteomes" id="UP000015101">
    <property type="component" value="Unassembled WGS sequence"/>
</dbReference>
<reference evidence="9" key="3">
    <citation type="submission" date="2015-06" db="UniProtKB">
        <authorList>
            <consortium name="EnsemblMetazoa"/>
        </authorList>
    </citation>
    <scope>IDENTIFICATION</scope>
</reference>
<dbReference type="GO" id="GO:0007165">
    <property type="term" value="P:signal transduction"/>
    <property type="evidence" value="ECO:0000318"/>
    <property type="project" value="GO_Central"/>
</dbReference>
<evidence type="ECO:0000256" key="1">
    <source>
        <dbReference type="ARBA" id="ARBA00023157"/>
    </source>
</evidence>
<dbReference type="EMBL" id="KB097495">
    <property type="protein sequence ID" value="ESN96120.1"/>
    <property type="molecule type" value="Genomic_DNA"/>
</dbReference>
<evidence type="ECO:0008006" key="11">
    <source>
        <dbReference type="Google" id="ProtNLM"/>
    </source>
</evidence>
<dbReference type="CDD" id="cd00047">
    <property type="entry name" value="PTPc"/>
    <property type="match status" value="1"/>
</dbReference>
<dbReference type="OrthoDB" id="6516201at2759"/>
<dbReference type="SMART" id="SM00179">
    <property type="entry name" value="EGF_CA"/>
    <property type="match status" value="1"/>
</dbReference>
<dbReference type="PANTHER" id="PTHR19134">
    <property type="entry name" value="RECEPTOR-TYPE TYROSINE-PROTEIN PHOSPHATASE"/>
    <property type="match status" value="1"/>
</dbReference>
<evidence type="ECO:0000313" key="8">
    <source>
        <dbReference type="EMBL" id="ESN96120.1"/>
    </source>
</evidence>
<dbReference type="Pfam" id="PF00102">
    <property type="entry name" value="Y_phosphatase"/>
    <property type="match status" value="1"/>
</dbReference>
<dbReference type="CDD" id="cd00054">
    <property type="entry name" value="EGF_CA"/>
    <property type="match status" value="1"/>
</dbReference>
<dbReference type="PROSITE" id="PS51212">
    <property type="entry name" value="WSC"/>
    <property type="match status" value="1"/>
</dbReference>
<feature type="domain" description="Tyrosine specific protein phosphatases" evidence="6">
    <location>
        <begin position="762"/>
        <end position="839"/>
    </location>
</feature>
<dbReference type="STRING" id="6412.T1ETQ5"/>
<dbReference type="EMBL" id="AMQM01001305">
    <property type="status" value="NOT_ANNOTATED_CDS"/>
    <property type="molecule type" value="Genomic_DNA"/>
</dbReference>
<sequence length="1130" mass="127205">MCIGMISSEQVLDGESKRLKQKIAKDQTAIVNSTPNHVSIHQIELHYNDLTAAGVESEYKCFTRPQSFVLCEMNDSLTGDEFYENLLLDGSTIVLIDSPNMNKVLKATLLPEPKQSKTFKNFSLENTSQPADGEDDYSAPVRMPCTSLKLTNKSTTYENKSEQAVYENVALSCREVKLFTVSSLDQVAFLYEVLRETIGNPTTSPIPILFRMTKFSVGLLLDYAVGSSPIVNNGCGAYSPCSNFGDVCRLNCSQPFQKSRYVVLFSNAKDNIANVAEFQIYGDDTSSYSDRYMGCFQKFLSTSNQGSVILLYQCLGRCSGNLYAGVMNGKDCYCSNTLIGDLASSDHCGVACSSDDHLCGATGYFAVYNDCSVNNGMCVVHTCKTNLIGPSSISECVCNVGYYKNFYSDDCREVNKCSLNANLCPVNISTCVNTPGSYICNCTDGYVRSGQNNCTVILNLKVNQAVLKEGMLNNSSSNTSAIIGGVVGASVALLLIVGIFVAAYFCKRKKNQQRTSNSNIGQIISRKPTIKLALEKVQKNVDGSSSKVPIGKLENYYKSLTLQGVFDQFRSVPVRNNHSSSYAEKPELNKKNKSKEIVPFDENRVKLKTLDDQPFSDYINASIVPVHINNFQWKNNRNFYQILFFQSYRSKKYSFIATESPNRETMNDYWRMICEKDVQIIIILNLRGQKSKDILKSFLPDLDEKLQFKNNISVKCVSLEKWPTYEIRKFYIKMKSQEFMPTCMGYTGWPDGGLSNNVGCFLNFHHRMKSVLETKKNFDKNHSNIVVQCETGVGTSGIFIGLNYLIEQCEDKSMVDVLQCLRYLRSHRNHMIQTEEEYDFLYKSMIAYHNLGHTTCFSINEDSFTKFLSSETFNKSLEIQFRCFNKSNAFLTCEIGKNLKGSVLYDDVLAGGSIIVVIDSKPTKQSALQLLIPDSGRKLTFHKMTVENNDETNRIYETANCINNPSTITLTLTMNDDKVKEDEIYEDDNVYNKLSNHGRSIKIHSLESINQIQSLYNLLKDSIKNPKSPAIPLIYKNSEDSDVNAVLVMLSVLEMMDSNEQVDVYQAVRQLQPLRNSNHSSHKNINYYNINTDDDVTDDVYSYNNDDVFVTMKQYRLIHEVVGNIVGSRK</sequence>
<evidence type="ECO:0000256" key="2">
    <source>
        <dbReference type="PROSITE-ProRule" id="PRU00076"/>
    </source>
</evidence>
<comment type="caution">
    <text evidence="2">Lacks conserved residue(s) required for the propagation of feature annotation.</text>
</comment>
<dbReference type="EnsemblMetazoa" id="HelroT163149">
    <property type="protein sequence ID" value="HelroP163149"/>
    <property type="gene ID" value="HelroG163149"/>
</dbReference>
<evidence type="ECO:0000313" key="9">
    <source>
        <dbReference type="EnsemblMetazoa" id="HelroP163149"/>
    </source>
</evidence>
<dbReference type="PROSITE" id="PS50026">
    <property type="entry name" value="EGF_3"/>
    <property type="match status" value="1"/>
</dbReference>
<feature type="domain" description="WSC" evidence="7">
    <location>
        <begin position="289"/>
        <end position="371"/>
    </location>
</feature>
<dbReference type="CDD" id="cd12087">
    <property type="entry name" value="TM_EGFR-like"/>
    <property type="match status" value="1"/>
</dbReference>
<dbReference type="InParanoid" id="T1ETQ5"/>
<accession>T1ETQ5</accession>
<dbReference type="InterPro" id="IPR000152">
    <property type="entry name" value="EGF-type_Asp/Asn_hydroxyl_site"/>
</dbReference>
<evidence type="ECO:0000259" key="4">
    <source>
        <dbReference type="PROSITE" id="PS50026"/>
    </source>
</evidence>
<dbReference type="EMBL" id="AMQM01001304">
    <property type="status" value="NOT_ANNOTATED_CDS"/>
    <property type="molecule type" value="Genomic_DNA"/>
</dbReference>
<feature type="domain" description="EGF-like" evidence="4">
    <location>
        <begin position="413"/>
        <end position="455"/>
    </location>
</feature>
<dbReference type="InterPro" id="IPR000742">
    <property type="entry name" value="EGF"/>
</dbReference>
<protein>
    <recommendedName>
        <fullName evidence="11">Tyrosine-protein phosphatase domain-containing protein</fullName>
    </recommendedName>
</protein>
<dbReference type="PROSITE" id="PS00010">
    <property type="entry name" value="ASX_HYDROXYL"/>
    <property type="match status" value="1"/>
</dbReference>
<dbReference type="GO" id="GO:0005509">
    <property type="term" value="F:calcium ion binding"/>
    <property type="evidence" value="ECO:0007669"/>
    <property type="project" value="InterPro"/>
</dbReference>
<name>T1ETQ5_HELRO</name>
<dbReference type="PANTHER" id="PTHR19134:SF536">
    <property type="entry name" value="TYROSINE-PROTEIN PHOSPHATASE DOMAIN-CONTAINING PROTEIN"/>
    <property type="match status" value="1"/>
</dbReference>
<dbReference type="SMART" id="SM00181">
    <property type="entry name" value="EGF"/>
    <property type="match status" value="2"/>
</dbReference>
<dbReference type="GO" id="GO:0004725">
    <property type="term" value="F:protein tyrosine phosphatase activity"/>
    <property type="evidence" value="ECO:0000318"/>
    <property type="project" value="GO_Central"/>
</dbReference>
<keyword evidence="1" id="KW-1015">Disulfide bond</keyword>
<keyword evidence="2" id="KW-0245">EGF-like domain</keyword>
<organism evidence="9 10">
    <name type="scientific">Helobdella robusta</name>
    <name type="common">Californian leech</name>
    <dbReference type="NCBI Taxonomy" id="6412"/>
    <lineage>
        <taxon>Eukaryota</taxon>
        <taxon>Metazoa</taxon>
        <taxon>Spiralia</taxon>
        <taxon>Lophotrochozoa</taxon>
        <taxon>Annelida</taxon>
        <taxon>Clitellata</taxon>
        <taxon>Hirudinea</taxon>
        <taxon>Rhynchobdellida</taxon>
        <taxon>Glossiphoniidae</taxon>
        <taxon>Helobdella</taxon>
    </lineage>
</organism>
<dbReference type="InterPro" id="IPR050348">
    <property type="entry name" value="Protein-Tyr_Phosphatase"/>
</dbReference>
<evidence type="ECO:0000259" key="7">
    <source>
        <dbReference type="PROSITE" id="PS51212"/>
    </source>
</evidence>
<dbReference type="CTD" id="20199955"/>
<reference evidence="8 10" key="2">
    <citation type="journal article" date="2013" name="Nature">
        <title>Insights into bilaterian evolution from three spiralian genomes.</title>
        <authorList>
            <person name="Simakov O."/>
            <person name="Marletaz F."/>
            <person name="Cho S.J."/>
            <person name="Edsinger-Gonzales E."/>
            <person name="Havlak P."/>
            <person name="Hellsten U."/>
            <person name="Kuo D.H."/>
            <person name="Larsson T."/>
            <person name="Lv J."/>
            <person name="Arendt D."/>
            <person name="Savage R."/>
            <person name="Osoegawa K."/>
            <person name="de Jong P."/>
            <person name="Grimwood J."/>
            <person name="Chapman J.A."/>
            <person name="Shapiro H."/>
            <person name="Aerts A."/>
            <person name="Otillar R.P."/>
            <person name="Terry A.Y."/>
            <person name="Boore J.L."/>
            <person name="Grigoriev I.V."/>
            <person name="Lindberg D.R."/>
            <person name="Seaver E.C."/>
            <person name="Weisblat D.A."/>
            <person name="Putnam N.H."/>
            <person name="Rokhsar D.S."/>
        </authorList>
    </citation>
    <scope>NUCLEOTIDE SEQUENCE</scope>
</reference>
<dbReference type="InterPro" id="IPR002889">
    <property type="entry name" value="WSC_carb-bd"/>
</dbReference>
<dbReference type="PROSITE" id="PS01186">
    <property type="entry name" value="EGF_2"/>
    <property type="match status" value="1"/>
</dbReference>
<keyword evidence="10" id="KW-1185">Reference proteome</keyword>
<evidence type="ECO:0000259" key="6">
    <source>
        <dbReference type="PROSITE" id="PS50056"/>
    </source>
</evidence>
<reference evidence="10" key="1">
    <citation type="submission" date="2012-12" db="EMBL/GenBank/DDBJ databases">
        <authorList>
            <person name="Hellsten U."/>
            <person name="Grimwood J."/>
            <person name="Chapman J.A."/>
            <person name="Shapiro H."/>
            <person name="Aerts A."/>
            <person name="Otillar R.P."/>
            <person name="Terry A.Y."/>
            <person name="Boore J.L."/>
            <person name="Simakov O."/>
            <person name="Marletaz F."/>
            <person name="Cho S.-J."/>
            <person name="Edsinger-Gonzales E."/>
            <person name="Havlak P."/>
            <person name="Kuo D.-H."/>
            <person name="Larsson T."/>
            <person name="Lv J."/>
            <person name="Arendt D."/>
            <person name="Savage R."/>
            <person name="Osoegawa K."/>
            <person name="de Jong P."/>
            <person name="Lindberg D.R."/>
            <person name="Seaver E.C."/>
            <person name="Weisblat D.A."/>
            <person name="Putnam N.H."/>
            <person name="Grigoriev I.V."/>
            <person name="Rokhsar D.S."/>
        </authorList>
    </citation>
    <scope>NUCLEOTIDE SEQUENCE</scope>
</reference>
<keyword evidence="3" id="KW-0472">Membrane</keyword>
<dbReference type="PROSITE" id="PS50055">
    <property type="entry name" value="TYR_PHOSPHATASE_PTP"/>
    <property type="match status" value="1"/>
</dbReference>
<keyword evidence="3" id="KW-0812">Transmembrane</keyword>
<dbReference type="PRINTS" id="PR00700">
    <property type="entry name" value="PRTYPHPHTASE"/>
</dbReference>
<dbReference type="SMART" id="SM00194">
    <property type="entry name" value="PTPc"/>
    <property type="match status" value="1"/>
</dbReference>
<keyword evidence="3" id="KW-1133">Transmembrane helix</keyword>
<dbReference type="GeneID" id="20199955"/>
<dbReference type="Gene3D" id="3.90.190.10">
    <property type="entry name" value="Protein tyrosine phosphatase superfamily"/>
    <property type="match status" value="1"/>
</dbReference>
<dbReference type="InterPro" id="IPR001881">
    <property type="entry name" value="EGF-like_Ca-bd_dom"/>
</dbReference>
<feature type="transmembrane region" description="Helical" evidence="3">
    <location>
        <begin position="481"/>
        <end position="506"/>
    </location>
</feature>
<dbReference type="SUPFAM" id="SSF52799">
    <property type="entry name" value="(Phosphotyrosine protein) phosphatases II"/>
    <property type="match status" value="1"/>
</dbReference>
<dbReference type="EMBL" id="AMQM01001306">
    <property type="status" value="NOT_ANNOTATED_CDS"/>
    <property type="molecule type" value="Genomic_DNA"/>
</dbReference>
<proteinExistence type="predicted"/>
<gene>
    <name evidence="9" type="primary">20199955</name>
    <name evidence="8" type="ORF">HELRODRAFT_163149</name>
</gene>
<dbReference type="PROSITE" id="PS50056">
    <property type="entry name" value="TYR_PHOSPHATASE_2"/>
    <property type="match status" value="1"/>
</dbReference>
<evidence type="ECO:0000313" key="10">
    <source>
        <dbReference type="Proteomes" id="UP000015101"/>
    </source>
</evidence>
<evidence type="ECO:0000256" key="3">
    <source>
        <dbReference type="SAM" id="Phobius"/>
    </source>
</evidence>
<feature type="domain" description="Tyrosine-protein phosphatase" evidence="5">
    <location>
        <begin position="565"/>
        <end position="848"/>
    </location>
</feature>
<evidence type="ECO:0000259" key="5">
    <source>
        <dbReference type="PROSITE" id="PS50055"/>
    </source>
</evidence>
<dbReference type="InterPro" id="IPR000242">
    <property type="entry name" value="PTP_cat"/>
</dbReference>
<dbReference type="InterPro" id="IPR029021">
    <property type="entry name" value="Prot-tyrosine_phosphatase-like"/>
</dbReference>
<dbReference type="HOGENOM" id="CLU_293932_0_0_1"/>
<dbReference type="KEGG" id="hro:HELRODRAFT_163149"/>
<dbReference type="Gene3D" id="2.10.25.10">
    <property type="entry name" value="Laminin"/>
    <property type="match status" value="1"/>
</dbReference>
<dbReference type="RefSeq" id="XP_009025358.1">
    <property type="nucleotide sequence ID" value="XM_009027110.1"/>
</dbReference>
<dbReference type="eggNOG" id="KOG0791">
    <property type="taxonomic scope" value="Eukaryota"/>
</dbReference>
<dbReference type="InterPro" id="IPR003595">
    <property type="entry name" value="Tyr_Pase_cat"/>
</dbReference>
<dbReference type="InterPro" id="IPR000387">
    <property type="entry name" value="Tyr_Pase_dom"/>
</dbReference>